<evidence type="ECO:0000256" key="2">
    <source>
        <dbReference type="ARBA" id="ARBA00049360"/>
    </source>
</evidence>
<comment type="caution">
    <text evidence="6">The sequence shown here is derived from an EMBL/GenBank/DDBJ whole genome shotgun (WGS) entry which is preliminary data.</text>
</comment>
<organism evidence="6 7">
    <name type="scientific">Halobacillus faecis</name>
    <dbReference type="NCBI Taxonomy" id="360184"/>
    <lineage>
        <taxon>Bacteria</taxon>
        <taxon>Bacillati</taxon>
        <taxon>Bacillota</taxon>
        <taxon>Bacilli</taxon>
        <taxon>Bacillales</taxon>
        <taxon>Bacillaceae</taxon>
        <taxon>Halobacillus</taxon>
    </lineage>
</organism>
<dbReference type="AlphaFoldDB" id="A0A511WPR0"/>
<dbReference type="FunFam" id="3.40.50.300:FF:000285">
    <property type="entry name" value="Sporulation initiation inhibitor Soj"/>
    <property type="match status" value="1"/>
</dbReference>
<protein>
    <recommendedName>
        <fullName evidence="4">Sporulation initiation inhibitor protein Soj</fullName>
    </recommendedName>
</protein>
<dbReference type="PANTHER" id="PTHR13696:SF52">
    <property type="entry name" value="PARA FAMILY PROTEIN CT_582"/>
    <property type="match status" value="1"/>
</dbReference>
<evidence type="ECO:0000313" key="6">
    <source>
        <dbReference type="EMBL" id="GEN53129.1"/>
    </source>
</evidence>
<dbReference type="OrthoDB" id="9815116at2"/>
<dbReference type="RefSeq" id="WP_146814546.1">
    <property type="nucleotide sequence ID" value="NZ_BJYD01000012.1"/>
</dbReference>
<dbReference type="Proteomes" id="UP000321886">
    <property type="component" value="Unassembled WGS sequence"/>
</dbReference>
<evidence type="ECO:0000313" key="7">
    <source>
        <dbReference type="Proteomes" id="UP000321886"/>
    </source>
</evidence>
<dbReference type="InterPro" id="IPR027417">
    <property type="entry name" value="P-loop_NTPase"/>
</dbReference>
<evidence type="ECO:0000256" key="4">
    <source>
        <dbReference type="ARBA" id="ARBA00071824"/>
    </source>
</evidence>
<dbReference type="Pfam" id="PF13614">
    <property type="entry name" value="AAA_31"/>
    <property type="match status" value="1"/>
</dbReference>
<dbReference type="InterPro" id="IPR050678">
    <property type="entry name" value="DNA_Partitioning_ATPase"/>
</dbReference>
<dbReference type="CDD" id="cd02042">
    <property type="entry name" value="ParAB_family"/>
    <property type="match status" value="1"/>
</dbReference>
<comment type="similarity">
    <text evidence="1">Belongs to the ParA family.</text>
</comment>
<dbReference type="SUPFAM" id="SSF52540">
    <property type="entry name" value="P-loop containing nucleoside triphosphate hydrolases"/>
    <property type="match status" value="1"/>
</dbReference>
<dbReference type="EMBL" id="BJYD01000012">
    <property type="protein sequence ID" value="GEN53129.1"/>
    <property type="molecule type" value="Genomic_DNA"/>
</dbReference>
<evidence type="ECO:0000259" key="5">
    <source>
        <dbReference type="Pfam" id="PF13614"/>
    </source>
</evidence>
<proteinExistence type="inferred from homology"/>
<evidence type="ECO:0000256" key="1">
    <source>
        <dbReference type="ARBA" id="ARBA00006976"/>
    </source>
</evidence>
<dbReference type="PANTHER" id="PTHR13696">
    <property type="entry name" value="P-LOOP CONTAINING NUCLEOSIDE TRIPHOSPHATE HYDROLASE"/>
    <property type="match status" value="1"/>
</dbReference>
<evidence type="ECO:0000256" key="3">
    <source>
        <dbReference type="ARBA" id="ARBA00062323"/>
    </source>
</evidence>
<accession>A0A511WPR0</accession>
<dbReference type="InterPro" id="IPR025669">
    <property type="entry name" value="AAA_dom"/>
</dbReference>
<feature type="domain" description="AAA" evidence="5">
    <location>
        <begin position="3"/>
        <end position="178"/>
    </location>
</feature>
<comment type="subunit">
    <text evidence="3">Dimerizes in the presence of ATP but not ADP; ATP-binding is required for double-stranded (ds)DNA-binding. Interacts with DnaA.</text>
</comment>
<reference evidence="6 7" key="1">
    <citation type="submission" date="2019-07" db="EMBL/GenBank/DDBJ databases">
        <title>Whole genome shotgun sequence of Halobacillus faecis NBRC 103569.</title>
        <authorList>
            <person name="Hosoyama A."/>
            <person name="Uohara A."/>
            <person name="Ohji S."/>
            <person name="Ichikawa N."/>
        </authorList>
    </citation>
    <scope>NUCLEOTIDE SEQUENCE [LARGE SCALE GENOMIC DNA]</scope>
    <source>
        <strain evidence="6 7">NBRC 103569</strain>
    </source>
</reference>
<comment type="catalytic activity">
    <reaction evidence="2">
        <text>ATP + H2O = ADP + phosphate + H(+)</text>
        <dbReference type="Rhea" id="RHEA:13065"/>
        <dbReference type="ChEBI" id="CHEBI:15377"/>
        <dbReference type="ChEBI" id="CHEBI:15378"/>
        <dbReference type="ChEBI" id="CHEBI:30616"/>
        <dbReference type="ChEBI" id="CHEBI:43474"/>
        <dbReference type="ChEBI" id="CHEBI:456216"/>
    </reaction>
</comment>
<sequence>MGKVISIANQKGGVGKTTTAVNLSACLAHLNYKVLLVDIDPQGNATSGIGVEKGDMDRCVYDVLVDDVKAKDVKTSTIVSNLDAIPATIQLAGAEIELVPIISREVKLKKALDEIKSDYDYIIIDCPPSLGLLTLNALTASDSVLIPVQCEYYALEGLSQLLNTVRLVQKHMNHDLMIEGVLMTMLDARTNLGIQVIEEVKKYFRDRVYRSIIPRNVRLSEAPSHGRPAILYDAKSRGAEVYLDLAKEVIVNGERVR</sequence>
<name>A0A511WPR0_9BACI</name>
<dbReference type="Gene3D" id="3.40.50.300">
    <property type="entry name" value="P-loop containing nucleotide triphosphate hydrolases"/>
    <property type="match status" value="1"/>
</dbReference>
<keyword evidence="7" id="KW-1185">Reference proteome</keyword>
<gene>
    <name evidence="6" type="primary">soj</name>
    <name evidence="6" type="ORF">HFA01_13910</name>
</gene>